<evidence type="ECO:0000259" key="2">
    <source>
        <dbReference type="Pfam" id="PF12770"/>
    </source>
</evidence>
<dbReference type="AlphaFoldDB" id="A0A3M2KUV1"/>
<evidence type="ECO:0000313" key="3">
    <source>
        <dbReference type="EMBL" id="RMI28754.1"/>
    </source>
</evidence>
<dbReference type="InterPro" id="IPR024983">
    <property type="entry name" value="CHAT_dom"/>
</dbReference>
<dbReference type="Pfam" id="PF12770">
    <property type="entry name" value="CHAT"/>
    <property type="match status" value="1"/>
</dbReference>
<evidence type="ECO:0000313" key="4">
    <source>
        <dbReference type="Proteomes" id="UP000278673"/>
    </source>
</evidence>
<dbReference type="EMBL" id="RFFJ01000282">
    <property type="protein sequence ID" value="RMI28754.1"/>
    <property type="molecule type" value="Genomic_DNA"/>
</dbReference>
<keyword evidence="4" id="KW-1185">Reference proteome</keyword>
<accession>A0A3M2KUV1</accession>
<feature type="non-terminal residue" evidence="3">
    <location>
        <position position="1"/>
    </location>
</feature>
<dbReference type="RefSeq" id="WP_147472877.1">
    <property type="nucleotide sequence ID" value="NZ_RFFJ01000282.1"/>
</dbReference>
<sequence>RDRDPALAAELAGAPGPDRPGAATAEAESPGRVLDLPERAAFLTRPDPDPTALDLPGPVAVLNLSQLGGHALLLRDHRLTVVPLPRLDAREAVERCVAFLDATAGVSAPARTLDERRAAGRTVRETLVWLWEAVAAPVLEALDPPRADPPPRLWWCPTGVLTALPLHAAGDGERAVPDLVVSSHTPTLAALARTGQPQRPTPRRPLIVDAANAHDEVAALTELMPEATVLSGPAATRAAVLAALPRHGRAHFACHATVDPIHREANRLLLADGALTTDDLARHPVDADLAVLAACATGSGSLDLQDEAHHLATACQLAGYRSVIATLWPVTTRQSAEFARLLYPHLRHPTPPALALHHTTATLRSRYPNSPWLWAPYAHLGE</sequence>
<feature type="domain" description="CHAT" evidence="2">
    <location>
        <begin position="125"/>
        <end position="382"/>
    </location>
</feature>
<feature type="compositionally biased region" description="Low complexity" evidence="1">
    <location>
        <begin position="1"/>
        <end position="25"/>
    </location>
</feature>
<name>A0A3M2KUV1_9ACTN</name>
<gene>
    <name evidence="3" type="ORF">EBN88_28085</name>
</gene>
<comment type="caution">
    <text evidence="3">The sequence shown here is derived from an EMBL/GenBank/DDBJ whole genome shotgun (WGS) entry which is preliminary data.</text>
</comment>
<reference evidence="3 4" key="1">
    <citation type="submission" date="2018-10" db="EMBL/GenBank/DDBJ databases">
        <title>Isolation, diversity and antifungal activity of actinobacteria from wheat.</title>
        <authorList>
            <person name="Han C."/>
        </authorList>
    </citation>
    <scope>NUCLEOTIDE SEQUENCE [LARGE SCALE GENOMIC DNA]</scope>
    <source>
        <strain evidence="3 4">NEAU-YY642</strain>
    </source>
</reference>
<feature type="region of interest" description="Disordered" evidence="1">
    <location>
        <begin position="1"/>
        <end position="31"/>
    </location>
</feature>
<protein>
    <submittedName>
        <fullName evidence="3">CHAT domain-containing protein</fullName>
    </submittedName>
</protein>
<evidence type="ECO:0000256" key="1">
    <source>
        <dbReference type="SAM" id="MobiDB-lite"/>
    </source>
</evidence>
<organism evidence="3 4">
    <name type="scientific">Streptomyces triticirhizae</name>
    <dbReference type="NCBI Taxonomy" id="2483353"/>
    <lineage>
        <taxon>Bacteria</taxon>
        <taxon>Bacillati</taxon>
        <taxon>Actinomycetota</taxon>
        <taxon>Actinomycetes</taxon>
        <taxon>Kitasatosporales</taxon>
        <taxon>Streptomycetaceae</taxon>
        <taxon>Streptomyces</taxon>
    </lineage>
</organism>
<proteinExistence type="predicted"/>
<dbReference type="Proteomes" id="UP000278673">
    <property type="component" value="Unassembled WGS sequence"/>
</dbReference>